<keyword evidence="1" id="KW-0732">Signal</keyword>
<dbReference type="PROSITE" id="PS51257">
    <property type="entry name" value="PROKAR_LIPOPROTEIN"/>
    <property type="match status" value="1"/>
</dbReference>
<evidence type="ECO:0000313" key="3">
    <source>
        <dbReference type="Proteomes" id="UP000510822"/>
    </source>
</evidence>
<evidence type="ECO:0008006" key="4">
    <source>
        <dbReference type="Google" id="ProtNLM"/>
    </source>
</evidence>
<keyword evidence="3" id="KW-1185">Reference proteome</keyword>
<gene>
    <name evidence="2" type="ORF">HZU75_06330</name>
</gene>
<accession>A0A7D5V974</accession>
<name>A0A7D5V974_9NEIS</name>
<evidence type="ECO:0000256" key="1">
    <source>
        <dbReference type="SAM" id="SignalP"/>
    </source>
</evidence>
<dbReference type="Proteomes" id="UP000510822">
    <property type="component" value="Chromosome"/>
</dbReference>
<dbReference type="RefSeq" id="WP_180308307.1">
    <property type="nucleotide sequence ID" value="NZ_CP058952.1"/>
</dbReference>
<reference evidence="2 3" key="1">
    <citation type="journal article" date="2016" name="Int. J. Syst. Evol. Microbiol.">
        <title>Chitinibacter fontanus sp. nov., isolated from a spring.</title>
        <authorList>
            <person name="Sheu S.Y."/>
            <person name="Li Y.S."/>
            <person name="Young C.C."/>
            <person name="Chen W.M."/>
        </authorList>
    </citation>
    <scope>NUCLEOTIDE SEQUENCE [LARGE SCALE GENOMIC DNA]</scope>
    <source>
        <strain evidence="2 3">STM-7</strain>
    </source>
</reference>
<dbReference type="KEGG" id="cfon:HZU75_06330"/>
<evidence type="ECO:0000313" key="2">
    <source>
        <dbReference type="EMBL" id="QLI81178.1"/>
    </source>
</evidence>
<proteinExistence type="predicted"/>
<sequence length="364" mass="38130">MMLKKIIVLMTLVLAACGGGGGSGGGSGSQTAAGGGQSLRFGAVLSGPINAKFTDGNIAYTASPTVSVAYSGTTNQPLVIVIEDPDQVFSAANVLSVANGVGTLDLKYSPSLKAGTYTSDLKIHACASAQMTTSSPPVATCVGEYAGSPVIVPRKIVVDSIQLDKYALDFVANGATSATAQNIIVSGGTDPSLILSGLNGSLSGKIAYHVNGNEITISPLPVFTAGNYTDTLYITAPGFKEQQVKISYTVISPELAHGITVDEAYATQLANVKLKASSTSNNFYKYLFWYKNNSQTQIQSVTVDYLGARAINWINLLPYSANSNYVSLWLTNLNAGFYDAKLVITSNTNGVIDVYRVPVSMQIE</sequence>
<organism evidence="2 3">
    <name type="scientific">Chitinibacter fontanus</name>
    <dbReference type="NCBI Taxonomy" id="1737446"/>
    <lineage>
        <taxon>Bacteria</taxon>
        <taxon>Pseudomonadati</taxon>
        <taxon>Pseudomonadota</taxon>
        <taxon>Betaproteobacteria</taxon>
        <taxon>Neisseriales</taxon>
        <taxon>Chitinibacteraceae</taxon>
        <taxon>Chitinibacter</taxon>
    </lineage>
</organism>
<dbReference type="EMBL" id="CP058952">
    <property type="protein sequence ID" value="QLI81178.1"/>
    <property type="molecule type" value="Genomic_DNA"/>
</dbReference>
<feature type="chain" id="PRO_5028926183" description="PEGA domain-containing protein" evidence="1">
    <location>
        <begin position="16"/>
        <end position="364"/>
    </location>
</feature>
<protein>
    <recommendedName>
        <fullName evidence="4">PEGA domain-containing protein</fullName>
    </recommendedName>
</protein>
<feature type="signal peptide" evidence="1">
    <location>
        <begin position="1"/>
        <end position="15"/>
    </location>
</feature>
<dbReference type="AlphaFoldDB" id="A0A7D5V974"/>